<feature type="transmembrane region" description="Helical" evidence="2">
    <location>
        <begin position="373"/>
        <end position="392"/>
    </location>
</feature>
<accession>A0ABC9BYJ9</accession>
<evidence type="ECO:0000313" key="3">
    <source>
        <dbReference type="EMBL" id="CAL5009752.1"/>
    </source>
</evidence>
<dbReference type="PANTHER" id="PTHR31549">
    <property type="entry name" value="PROTEIN, PUTATIVE (DUF247)-RELATED-RELATED"/>
    <property type="match status" value="1"/>
</dbReference>
<dbReference type="AlphaFoldDB" id="A0ABC9BYJ9"/>
<keyword evidence="4" id="KW-1185">Reference proteome</keyword>
<sequence length="397" mass="44068">MAHARMSRFPHRLRGIGGADNRYVVPSVVAIGPYHHGLPHLAQMEEVGPQVLRGLGPLRRGGVQEDPLGRRGRPPLLRRRVAARGRAERRRVRGHDNQIPLLVLEAALMDGSPVDLLERIQEPAATAGFFNREEENQQVIIRPPCIVTRFLMSCCRRRVPEEQSQTDTTVERSSSTISIADSKPPHLLGLLRSSMISGMPRQKTSVNISGPSSLLSRSAVDLAQIGVKLAASTAHWFADMKVRKKPICGELSVSSLSLDDFGACCLVNMAALEMAETLDASSAAQTDAYVVSSYLSLLAMLMDREEDVHELRMRGVLRSSFSNAQTLAFFKELSQHLRPGYNYYHTLAKIGEYTSQRWAWIAVHKFVYNYHRIIVAVLSIAGVLVSILKALYSLKKP</sequence>
<organism evidence="3 4">
    <name type="scientific">Urochloa decumbens</name>
    <dbReference type="NCBI Taxonomy" id="240449"/>
    <lineage>
        <taxon>Eukaryota</taxon>
        <taxon>Viridiplantae</taxon>
        <taxon>Streptophyta</taxon>
        <taxon>Embryophyta</taxon>
        <taxon>Tracheophyta</taxon>
        <taxon>Spermatophyta</taxon>
        <taxon>Magnoliopsida</taxon>
        <taxon>Liliopsida</taxon>
        <taxon>Poales</taxon>
        <taxon>Poaceae</taxon>
        <taxon>PACMAD clade</taxon>
        <taxon>Panicoideae</taxon>
        <taxon>Panicodae</taxon>
        <taxon>Paniceae</taxon>
        <taxon>Melinidinae</taxon>
        <taxon>Urochloa</taxon>
    </lineage>
</organism>
<dbReference type="Pfam" id="PF03140">
    <property type="entry name" value="DUF247"/>
    <property type="match status" value="2"/>
</dbReference>
<reference evidence="3" key="1">
    <citation type="submission" date="2024-10" db="EMBL/GenBank/DDBJ databases">
        <authorList>
            <person name="Ryan C."/>
        </authorList>
    </citation>
    <scope>NUCLEOTIDE SEQUENCE [LARGE SCALE GENOMIC DNA]</scope>
</reference>
<keyword evidence="2" id="KW-0472">Membrane</keyword>
<name>A0ABC9BYJ9_9POAL</name>
<evidence type="ECO:0000256" key="1">
    <source>
        <dbReference type="SAM" id="MobiDB-lite"/>
    </source>
</evidence>
<feature type="region of interest" description="Disordered" evidence="1">
    <location>
        <begin position="58"/>
        <end position="89"/>
    </location>
</feature>
<evidence type="ECO:0000313" key="4">
    <source>
        <dbReference type="Proteomes" id="UP001497457"/>
    </source>
</evidence>
<dbReference type="Proteomes" id="UP001497457">
    <property type="component" value="Chromosome 28b"/>
</dbReference>
<feature type="compositionally biased region" description="Basic residues" evidence="1">
    <location>
        <begin position="70"/>
        <end position="89"/>
    </location>
</feature>
<dbReference type="EMBL" id="OZ075138">
    <property type="protein sequence ID" value="CAL5009752.1"/>
    <property type="molecule type" value="Genomic_DNA"/>
</dbReference>
<proteinExistence type="predicted"/>
<dbReference type="InterPro" id="IPR004158">
    <property type="entry name" value="DUF247_pln"/>
</dbReference>
<keyword evidence="2" id="KW-1133">Transmembrane helix</keyword>
<dbReference type="PANTHER" id="PTHR31549:SF244">
    <property type="entry name" value="OS08G0121500 PROTEIN"/>
    <property type="match status" value="1"/>
</dbReference>
<keyword evidence="2" id="KW-0812">Transmembrane</keyword>
<gene>
    <name evidence="3" type="ORF">URODEC1_LOCUS69651</name>
</gene>
<protein>
    <submittedName>
        <fullName evidence="3">Uncharacterized protein</fullName>
    </submittedName>
</protein>
<evidence type="ECO:0000256" key="2">
    <source>
        <dbReference type="SAM" id="Phobius"/>
    </source>
</evidence>